<reference evidence="2" key="1">
    <citation type="submission" date="2021-02" db="EMBL/GenBank/DDBJ databases">
        <authorList>
            <person name="Nowell W R."/>
        </authorList>
    </citation>
    <scope>NUCLEOTIDE SEQUENCE</scope>
    <source>
        <strain evidence="2">Ploen Becks lab</strain>
    </source>
</reference>
<evidence type="ECO:0000313" key="3">
    <source>
        <dbReference type="Proteomes" id="UP000663879"/>
    </source>
</evidence>
<proteinExistence type="predicted"/>
<evidence type="ECO:0000313" key="2">
    <source>
        <dbReference type="EMBL" id="CAF1124381.1"/>
    </source>
</evidence>
<feature type="non-terminal residue" evidence="2">
    <location>
        <position position="1"/>
    </location>
</feature>
<gene>
    <name evidence="2" type="ORF">OXX778_LOCUS22189</name>
</gene>
<organism evidence="2 3">
    <name type="scientific">Brachionus calyciflorus</name>
    <dbReference type="NCBI Taxonomy" id="104777"/>
    <lineage>
        <taxon>Eukaryota</taxon>
        <taxon>Metazoa</taxon>
        <taxon>Spiralia</taxon>
        <taxon>Gnathifera</taxon>
        <taxon>Rotifera</taxon>
        <taxon>Eurotatoria</taxon>
        <taxon>Monogononta</taxon>
        <taxon>Pseudotrocha</taxon>
        <taxon>Ploima</taxon>
        <taxon>Brachionidae</taxon>
        <taxon>Brachionus</taxon>
    </lineage>
</organism>
<name>A0A814QTR1_9BILA</name>
<feature type="region of interest" description="Disordered" evidence="1">
    <location>
        <begin position="180"/>
        <end position="205"/>
    </location>
</feature>
<evidence type="ECO:0000256" key="1">
    <source>
        <dbReference type="SAM" id="MobiDB-lite"/>
    </source>
</evidence>
<dbReference type="Proteomes" id="UP000663879">
    <property type="component" value="Unassembled WGS sequence"/>
</dbReference>
<keyword evidence="3" id="KW-1185">Reference proteome</keyword>
<comment type="caution">
    <text evidence="2">The sequence shown here is derived from an EMBL/GenBank/DDBJ whole genome shotgun (WGS) entry which is preliminary data.</text>
</comment>
<sequence>CSLKSEFQKNTEMQKCFRNVCALALSPLDKSEYLFSNILATQPNDQRLEKFMTYFVEKYYEGPTFNCEMWNHYETDGYPRTNNNLEGYNNKLSNQLSVAHPYIFKSISKFKEEETDAALKFYRAINNEKAPQRRKLNIINDTFLNNHRQMLRDEEISIDTYTKYVSMLFELSSLDKKKKKTLNDEEISTASEYNSDESELDEFND</sequence>
<feature type="compositionally biased region" description="Acidic residues" evidence="1">
    <location>
        <begin position="194"/>
        <end position="205"/>
    </location>
</feature>
<dbReference type="EMBL" id="CAJNOC010009063">
    <property type="protein sequence ID" value="CAF1124381.1"/>
    <property type="molecule type" value="Genomic_DNA"/>
</dbReference>
<dbReference type="AlphaFoldDB" id="A0A814QTR1"/>
<accession>A0A814QTR1</accession>
<protein>
    <submittedName>
        <fullName evidence="2">Uncharacterized protein</fullName>
    </submittedName>
</protein>
<dbReference type="OrthoDB" id="6432522at2759"/>